<organism evidence="1 2">
    <name type="scientific">Bartonella melophagi K-2C</name>
    <dbReference type="NCBI Taxonomy" id="1094557"/>
    <lineage>
        <taxon>Bacteria</taxon>
        <taxon>Pseudomonadati</taxon>
        <taxon>Pseudomonadota</taxon>
        <taxon>Alphaproteobacteria</taxon>
        <taxon>Hyphomicrobiales</taxon>
        <taxon>Bartonellaceae</taxon>
        <taxon>Bartonella</taxon>
    </lineage>
</organism>
<dbReference type="AlphaFoldDB" id="J0QZD5"/>
<gene>
    <name evidence="1" type="ORF">ME3_01047</name>
</gene>
<dbReference type="Pfam" id="PF00771">
    <property type="entry name" value="FHIPEP"/>
    <property type="match status" value="1"/>
</dbReference>
<protein>
    <submittedName>
        <fullName evidence="1">Uncharacterized protein</fullName>
    </submittedName>
</protein>
<keyword evidence="2" id="KW-1185">Reference proteome</keyword>
<dbReference type="GO" id="GO:0016020">
    <property type="term" value="C:membrane"/>
    <property type="evidence" value="ECO:0007669"/>
    <property type="project" value="InterPro"/>
</dbReference>
<dbReference type="Proteomes" id="UP000009017">
    <property type="component" value="Unassembled WGS sequence"/>
</dbReference>
<name>J0QZD5_9HYPH</name>
<comment type="caution">
    <text evidence="1">The sequence shown here is derived from an EMBL/GenBank/DDBJ whole genome shotgun (WGS) entry which is preliminary data.</text>
</comment>
<dbReference type="PATRIC" id="fig|1094557.3.peg.1091"/>
<dbReference type="HOGENOM" id="CLU_2950933_0_0_5"/>
<dbReference type="InterPro" id="IPR001712">
    <property type="entry name" value="T3SS_FHIPEP"/>
</dbReference>
<dbReference type="EMBL" id="AIMA01000018">
    <property type="protein sequence ID" value="EJF88589.1"/>
    <property type="molecule type" value="Genomic_DNA"/>
</dbReference>
<evidence type="ECO:0000313" key="1">
    <source>
        <dbReference type="EMBL" id="EJF88589.1"/>
    </source>
</evidence>
<accession>J0QZD5</accession>
<sequence length="59" mass="6372">MLLAGLIITAVNIVGGIIIGVTRHGMALSGAADVFTLFLDTRAFHFFSLELQDWLNRGP</sequence>
<evidence type="ECO:0000313" key="2">
    <source>
        <dbReference type="Proteomes" id="UP000009017"/>
    </source>
</evidence>
<proteinExistence type="predicted"/>
<reference evidence="1 2" key="1">
    <citation type="submission" date="2012-03" db="EMBL/GenBank/DDBJ databases">
        <title>The Genome Sequence of Bartonella melophagi K-2C.</title>
        <authorList>
            <consortium name="The Broad Institute Genome Sequencing Platform"/>
            <consortium name="The Broad Institute Genome Sequencing Center for Infectious Disease"/>
            <person name="Feldgarden M."/>
            <person name="Kirby J."/>
            <person name="Kosoy M."/>
            <person name="Birtles R."/>
            <person name="Probert W.S."/>
            <person name="Chiaraviglio L."/>
            <person name="Young S.K."/>
            <person name="Zeng Q."/>
            <person name="Gargeya S."/>
            <person name="Fitzgerald M."/>
            <person name="Haas B."/>
            <person name="Abouelleil A."/>
            <person name="Alvarado L."/>
            <person name="Arachchi H.M."/>
            <person name="Berlin A."/>
            <person name="Chapman S.B."/>
            <person name="Gearin G."/>
            <person name="Goldberg J."/>
            <person name="Griggs A."/>
            <person name="Gujja S."/>
            <person name="Hansen M."/>
            <person name="Heiman D."/>
            <person name="Howarth C."/>
            <person name="Larimer J."/>
            <person name="Lui A."/>
            <person name="MacDonald P.J.P."/>
            <person name="McCowen C."/>
            <person name="Montmayeur A."/>
            <person name="Murphy C."/>
            <person name="Neiman D."/>
            <person name="Pearson M."/>
            <person name="Priest M."/>
            <person name="Roberts A."/>
            <person name="Saif S."/>
            <person name="Shea T."/>
            <person name="Sisk P."/>
            <person name="Stolte C."/>
            <person name="Sykes S."/>
            <person name="Wortman J."/>
            <person name="Nusbaum C."/>
            <person name="Birren B."/>
        </authorList>
    </citation>
    <scope>NUCLEOTIDE SEQUENCE [LARGE SCALE GENOMIC DNA]</scope>
    <source>
        <strain evidence="1 2">K-2C</strain>
    </source>
</reference>
<dbReference type="GO" id="GO:0009306">
    <property type="term" value="P:protein secretion"/>
    <property type="evidence" value="ECO:0007669"/>
    <property type="project" value="InterPro"/>
</dbReference>